<dbReference type="SUPFAM" id="SSF52821">
    <property type="entry name" value="Rhodanese/Cell cycle control phosphatase"/>
    <property type="match status" value="1"/>
</dbReference>
<keyword evidence="8" id="KW-1185">Reference proteome</keyword>
<dbReference type="Proteomes" id="UP000188728">
    <property type="component" value="Unassembled WGS sequence"/>
</dbReference>
<dbReference type="PANTHER" id="PTHR43031">
    <property type="entry name" value="FAD-DEPENDENT OXIDOREDUCTASE"/>
    <property type="match status" value="1"/>
</dbReference>
<name>A0A1V3INS8_9PAST</name>
<dbReference type="OrthoDB" id="9811849at2"/>
<comment type="caution">
    <text evidence="5">The sequence shown here is derived from an EMBL/GenBank/DDBJ whole genome shotgun (WGS) entry which is preliminary data.</text>
</comment>
<dbReference type="AlphaFoldDB" id="A0A1V3INS8"/>
<dbReference type="HAMAP" id="MF_01009">
    <property type="entry name" value="Thiosulf_sulfurtr"/>
    <property type="match status" value="1"/>
</dbReference>
<dbReference type="EMBL" id="MLHL01000055">
    <property type="protein sequence ID" value="OOF47392.1"/>
    <property type="molecule type" value="Genomic_DNA"/>
</dbReference>
<sequence>MSFKEITPQQAWEMVQRGAILADVRDAQRYTYSHPKGAFHLTNQTFLQFEELVDFDTPIIISCYHGISSRNVAGFLVEQGYEDVYSVVGGFDGWMRAALPIDKISNKYK</sequence>
<gene>
    <name evidence="3" type="primary">glpE</name>
    <name evidence="5" type="ORF">BKK51_10555</name>
    <name evidence="6" type="ORF">BKK52_09290</name>
</gene>
<comment type="catalytic activity">
    <reaction evidence="3">
        <text>thiosulfate + hydrogen cyanide = thiocyanate + sulfite + 2 H(+)</text>
        <dbReference type="Rhea" id="RHEA:16881"/>
        <dbReference type="ChEBI" id="CHEBI:15378"/>
        <dbReference type="ChEBI" id="CHEBI:17359"/>
        <dbReference type="ChEBI" id="CHEBI:18022"/>
        <dbReference type="ChEBI" id="CHEBI:18407"/>
        <dbReference type="ChEBI" id="CHEBI:33542"/>
        <dbReference type="EC" id="2.8.1.1"/>
    </reaction>
</comment>
<dbReference type="EC" id="2.8.1.1" evidence="3"/>
<dbReference type="NCBIfam" id="NF001195">
    <property type="entry name" value="PRK00162.1"/>
    <property type="match status" value="1"/>
</dbReference>
<organism evidence="5 7">
    <name type="scientific">Rodentibacter trehalosifermentans</name>
    <dbReference type="NCBI Taxonomy" id="1908263"/>
    <lineage>
        <taxon>Bacteria</taxon>
        <taxon>Pseudomonadati</taxon>
        <taxon>Pseudomonadota</taxon>
        <taxon>Gammaproteobacteria</taxon>
        <taxon>Pasteurellales</taxon>
        <taxon>Pasteurellaceae</taxon>
        <taxon>Rodentibacter</taxon>
    </lineage>
</organism>
<dbReference type="EMBL" id="MLHK01000062">
    <property type="protein sequence ID" value="OOF43888.1"/>
    <property type="molecule type" value="Genomic_DNA"/>
</dbReference>
<dbReference type="InterPro" id="IPR036873">
    <property type="entry name" value="Rhodanese-like_dom_sf"/>
</dbReference>
<dbReference type="InterPro" id="IPR023695">
    <property type="entry name" value="Thiosulf_sulfurTrfase"/>
</dbReference>
<keyword evidence="1 3" id="KW-0963">Cytoplasm</keyword>
<dbReference type="PANTHER" id="PTHR43031:SF6">
    <property type="entry name" value="THIOSULFATE SULFURTRANSFERASE GLPE"/>
    <property type="match status" value="1"/>
</dbReference>
<proteinExistence type="inferred from homology"/>
<evidence type="ECO:0000256" key="2">
    <source>
        <dbReference type="ARBA" id="ARBA00022679"/>
    </source>
</evidence>
<feature type="domain" description="Rhodanese" evidence="4">
    <location>
        <begin position="15"/>
        <end position="103"/>
    </location>
</feature>
<comment type="function">
    <text evidence="3">Transferase that catalyzes the transfer of sulfur from thiosulfate to thiophilic acceptors such as cyanide or dithiols. May function in a CysM-independent thiosulfate assimilation pathway by catalyzing the conversion of thiosulfate to sulfite, which can then be used for L-cysteine biosynthesis.</text>
</comment>
<dbReference type="GO" id="GO:0004792">
    <property type="term" value="F:thiosulfate-cyanide sulfurtransferase activity"/>
    <property type="evidence" value="ECO:0007669"/>
    <property type="project" value="UniProtKB-UniRule"/>
</dbReference>
<dbReference type="Proteomes" id="UP000189161">
    <property type="component" value="Unassembled WGS sequence"/>
</dbReference>
<comment type="subcellular location">
    <subcellularLocation>
        <location evidence="3">Cytoplasm</location>
    </subcellularLocation>
</comment>
<evidence type="ECO:0000259" key="4">
    <source>
        <dbReference type="PROSITE" id="PS50206"/>
    </source>
</evidence>
<evidence type="ECO:0000313" key="5">
    <source>
        <dbReference type="EMBL" id="OOF43888.1"/>
    </source>
</evidence>
<evidence type="ECO:0000313" key="7">
    <source>
        <dbReference type="Proteomes" id="UP000188728"/>
    </source>
</evidence>
<comment type="catalytic activity">
    <reaction evidence="3">
        <text>thiosulfate + [thioredoxin]-dithiol = [thioredoxin]-disulfide + hydrogen sulfide + sulfite + 2 H(+)</text>
        <dbReference type="Rhea" id="RHEA:83859"/>
        <dbReference type="Rhea" id="RHEA-COMP:10698"/>
        <dbReference type="Rhea" id="RHEA-COMP:10700"/>
        <dbReference type="ChEBI" id="CHEBI:15378"/>
        <dbReference type="ChEBI" id="CHEBI:17359"/>
        <dbReference type="ChEBI" id="CHEBI:29919"/>
        <dbReference type="ChEBI" id="CHEBI:29950"/>
        <dbReference type="ChEBI" id="CHEBI:33542"/>
        <dbReference type="ChEBI" id="CHEBI:50058"/>
    </reaction>
</comment>
<evidence type="ECO:0000313" key="8">
    <source>
        <dbReference type="Proteomes" id="UP000189161"/>
    </source>
</evidence>
<dbReference type="GO" id="GO:0005737">
    <property type="term" value="C:cytoplasm"/>
    <property type="evidence" value="ECO:0007669"/>
    <property type="project" value="UniProtKB-SubCell"/>
</dbReference>
<keyword evidence="2 3" id="KW-0808">Transferase</keyword>
<protein>
    <recommendedName>
        <fullName evidence="3">Thiosulfate sulfurtransferase GlpE</fullName>
        <ecNumber evidence="3">2.8.1.1</ecNumber>
    </recommendedName>
</protein>
<dbReference type="Pfam" id="PF00581">
    <property type="entry name" value="Rhodanese"/>
    <property type="match status" value="1"/>
</dbReference>
<dbReference type="SMART" id="SM00450">
    <property type="entry name" value="RHOD"/>
    <property type="match status" value="1"/>
</dbReference>
<feature type="active site" description="Cysteine persulfide intermediate" evidence="3">
    <location>
        <position position="63"/>
    </location>
</feature>
<reference evidence="7 8" key="1">
    <citation type="submission" date="2016-10" db="EMBL/GenBank/DDBJ databases">
        <title>Rodentibacter gen. nov. and new species.</title>
        <authorList>
            <person name="Christensen H."/>
        </authorList>
    </citation>
    <scope>NUCLEOTIDE SEQUENCE [LARGE SCALE GENOMIC DNA]</scope>
    <source>
        <strain evidence="5 7">H1983213011</strain>
        <strain evidence="6 8">H1987082031</strain>
    </source>
</reference>
<dbReference type="CDD" id="cd01444">
    <property type="entry name" value="GlpE_ST"/>
    <property type="match status" value="1"/>
</dbReference>
<evidence type="ECO:0000256" key="3">
    <source>
        <dbReference type="HAMAP-Rule" id="MF_01009"/>
    </source>
</evidence>
<dbReference type="Gene3D" id="3.40.250.10">
    <property type="entry name" value="Rhodanese-like domain"/>
    <property type="match status" value="1"/>
</dbReference>
<dbReference type="InterPro" id="IPR050229">
    <property type="entry name" value="GlpE_sulfurtransferase"/>
</dbReference>
<evidence type="ECO:0000256" key="1">
    <source>
        <dbReference type="ARBA" id="ARBA00022490"/>
    </source>
</evidence>
<dbReference type="PROSITE" id="PS50206">
    <property type="entry name" value="RHODANESE_3"/>
    <property type="match status" value="1"/>
</dbReference>
<accession>A0A1V3INS8</accession>
<comment type="similarity">
    <text evidence="3">Belongs to the GlpE family.</text>
</comment>
<evidence type="ECO:0000313" key="6">
    <source>
        <dbReference type="EMBL" id="OOF47392.1"/>
    </source>
</evidence>
<dbReference type="RefSeq" id="WP_077474554.1">
    <property type="nucleotide sequence ID" value="NZ_MLHK01000062.1"/>
</dbReference>
<dbReference type="InterPro" id="IPR001763">
    <property type="entry name" value="Rhodanese-like_dom"/>
</dbReference>
<accession>A0A1V3IYK7</accession>